<name>A0A5N8WQ68_9ACTN</name>
<protein>
    <submittedName>
        <fullName evidence="2">Uncharacterized protein</fullName>
    </submittedName>
</protein>
<organism evidence="2 3">
    <name type="scientific">Streptomyces acidicola</name>
    <dbReference type="NCBI Taxonomy" id="2596892"/>
    <lineage>
        <taxon>Bacteria</taxon>
        <taxon>Bacillati</taxon>
        <taxon>Actinomycetota</taxon>
        <taxon>Actinomycetes</taxon>
        <taxon>Kitasatosporales</taxon>
        <taxon>Streptomycetaceae</taxon>
        <taxon>Streptomyces</taxon>
    </lineage>
</organism>
<keyword evidence="1" id="KW-0812">Transmembrane</keyword>
<keyword evidence="1" id="KW-1133">Transmembrane helix</keyword>
<dbReference type="AlphaFoldDB" id="A0A5N8WQ68"/>
<sequence>MNPWQWTAVVLSGLGLFFLVVFLVVVPISALVEPVRHMVRRRRGPRVLPSAPGTVQPAPRGAPAQQRPEYALLCPHRYTAGLLGLSPRTVMKAAGLKGVKAVPRAEPLSADVLRLLRDGGTLAEPELDWPARGGRFPLAAMPPAKLPAAVTRVIERITTEVERERKRRDEAVGFLTWPETNGAAP</sequence>
<evidence type="ECO:0000256" key="1">
    <source>
        <dbReference type="SAM" id="Phobius"/>
    </source>
</evidence>
<dbReference type="RefSeq" id="WP_152862438.1">
    <property type="nucleotide sequence ID" value="NZ_VMNX01000040.1"/>
</dbReference>
<proteinExistence type="predicted"/>
<keyword evidence="1" id="KW-0472">Membrane</keyword>
<reference evidence="2 3" key="1">
    <citation type="submission" date="2019-09" db="EMBL/GenBank/DDBJ databases">
        <authorList>
            <person name="Duangmal K."/>
            <person name="Teo W.F.A."/>
            <person name="Lipun K."/>
        </authorList>
    </citation>
    <scope>NUCLEOTIDE SEQUENCE [LARGE SCALE GENOMIC DNA]</scope>
    <source>
        <strain evidence="2 3">K1PN6</strain>
    </source>
</reference>
<dbReference type="Proteomes" id="UP000373149">
    <property type="component" value="Unassembled WGS sequence"/>
</dbReference>
<accession>A0A5N8WQ68</accession>
<feature type="transmembrane region" description="Helical" evidence="1">
    <location>
        <begin position="6"/>
        <end position="32"/>
    </location>
</feature>
<keyword evidence="3" id="KW-1185">Reference proteome</keyword>
<gene>
    <name evidence="2" type="ORF">FPZ41_13770</name>
</gene>
<evidence type="ECO:0000313" key="3">
    <source>
        <dbReference type="Proteomes" id="UP000373149"/>
    </source>
</evidence>
<evidence type="ECO:0000313" key="2">
    <source>
        <dbReference type="EMBL" id="MPY49580.1"/>
    </source>
</evidence>
<dbReference type="EMBL" id="VMNX01000040">
    <property type="protein sequence ID" value="MPY49580.1"/>
    <property type="molecule type" value="Genomic_DNA"/>
</dbReference>
<comment type="caution">
    <text evidence="2">The sequence shown here is derived from an EMBL/GenBank/DDBJ whole genome shotgun (WGS) entry which is preliminary data.</text>
</comment>